<dbReference type="InterPro" id="IPR001261">
    <property type="entry name" value="ArgE/DapE_CS"/>
</dbReference>
<keyword evidence="7" id="KW-0224">Dipeptidase</keyword>
<comment type="cofactor">
    <cofactor evidence="1">
        <name>Zn(2+)</name>
        <dbReference type="ChEBI" id="CHEBI:29105"/>
    </cofactor>
</comment>
<dbReference type="NCBIfam" id="TIGR01887">
    <property type="entry name" value="dipeptidaselike"/>
    <property type="match status" value="1"/>
</dbReference>
<dbReference type="GO" id="GO:0008777">
    <property type="term" value="F:acetylornithine deacetylase activity"/>
    <property type="evidence" value="ECO:0007669"/>
    <property type="project" value="TreeGrafter"/>
</dbReference>
<dbReference type="OMA" id="EPMYRNP"/>
<keyword evidence="8" id="KW-0482">Metalloprotease</keyword>
<keyword evidence="5" id="KW-0378">Hydrolase</keyword>
<organism evidence="10 11">
    <name type="scientific">Mageeibacillus indolicus</name>
    <dbReference type="NCBI Taxonomy" id="884684"/>
    <lineage>
        <taxon>Bacteria</taxon>
        <taxon>Bacillati</taxon>
        <taxon>Bacillota</taxon>
        <taxon>Clostridia</taxon>
        <taxon>Eubacteriales</taxon>
        <taxon>Oscillospiraceae</taxon>
        <taxon>Mageeibacillus</taxon>
    </lineage>
</organism>
<dbReference type="PANTHER" id="PTHR43808">
    <property type="entry name" value="ACETYLORNITHINE DEACETYLASE"/>
    <property type="match status" value="1"/>
</dbReference>
<dbReference type="SUPFAM" id="SSF55031">
    <property type="entry name" value="Bacterial exopeptidase dimerisation domain"/>
    <property type="match status" value="1"/>
</dbReference>
<dbReference type="InterPro" id="IPR002933">
    <property type="entry name" value="Peptidase_M20"/>
</dbReference>
<dbReference type="EMBL" id="NBZD01000001">
    <property type="protein sequence ID" value="PNH19824.1"/>
    <property type="molecule type" value="Genomic_DNA"/>
</dbReference>
<dbReference type="InterPro" id="IPR036264">
    <property type="entry name" value="Bact_exopeptidase_dim_dom"/>
</dbReference>
<reference evidence="11" key="1">
    <citation type="submission" date="2017-04" db="EMBL/GenBank/DDBJ databases">
        <authorList>
            <person name="Bumgarner R.E."/>
            <person name="Fredricks D.N."/>
            <person name="Srinivasan S."/>
        </authorList>
    </citation>
    <scope>NUCLEOTIDE SEQUENCE [LARGE SCALE GENOMIC DNA]</scope>
    <source>
        <strain evidence="11">KA00405</strain>
    </source>
</reference>
<proteinExistence type="inferred from homology"/>
<evidence type="ECO:0000313" key="11">
    <source>
        <dbReference type="Proteomes" id="UP000236394"/>
    </source>
</evidence>
<evidence type="ECO:0000256" key="8">
    <source>
        <dbReference type="ARBA" id="ARBA00023049"/>
    </source>
</evidence>
<dbReference type="GO" id="GO:0016805">
    <property type="term" value="F:dipeptidase activity"/>
    <property type="evidence" value="ECO:0007669"/>
    <property type="project" value="UniProtKB-KW"/>
</dbReference>
<name>A0A2J8B502_9FIRM</name>
<evidence type="ECO:0000256" key="6">
    <source>
        <dbReference type="ARBA" id="ARBA00022833"/>
    </source>
</evidence>
<dbReference type="GO" id="GO:0008270">
    <property type="term" value="F:zinc ion binding"/>
    <property type="evidence" value="ECO:0007669"/>
    <property type="project" value="InterPro"/>
</dbReference>
<dbReference type="InterPro" id="IPR050072">
    <property type="entry name" value="Peptidase_M20A"/>
</dbReference>
<dbReference type="GO" id="GO:0006526">
    <property type="term" value="P:L-arginine biosynthetic process"/>
    <property type="evidence" value="ECO:0007669"/>
    <property type="project" value="TreeGrafter"/>
</dbReference>
<accession>A0A2J8B502</accession>
<dbReference type="AlphaFoldDB" id="A0A2J8B502"/>
<dbReference type="SUPFAM" id="SSF53187">
    <property type="entry name" value="Zn-dependent exopeptidases"/>
    <property type="match status" value="1"/>
</dbReference>
<dbReference type="Gene3D" id="3.40.630.10">
    <property type="entry name" value="Zn peptidases"/>
    <property type="match status" value="2"/>
</dbReference>
<dbReference type="InterPro" id="IPR011650">
    <property type="entry name" value="Peptidase_M20_dimer"/>
</dbReference>
<keyword evidence="4" id="KW-0479">Metal-binding</keyword>
<dbReference type="InterPro" id="IPR010964">
    <property type="entry name" value="M20A_pepV-rel"/>
</dbReference>
<dbReference type="PROSITE" id="PS00759">
    <property type="entry name" value="ARGE_DAPE_CPG2_2"/>
    <property type="match status" value="1"/>
</dbReference>
<sequence>MPVKTDSYYETMEKHLCELIRIPSVKSSPLPNAPFGLQTLQALEYMLNLGSSFGFTTKNLDGYAGYIAFEAEKPLPYVAAVCHLDVVPAGDWEDAFKAVITDDKIIGRGSIDDKGPAMCCLFALKALKDSGYKPAVTIRLVLGLDEESGSDCMEYYSANEPAPLAAFTADADFPVIFAEKGNLHFSFSKQRPTNESDLQSLVAGTKANVVPGYCTYTAKGQTHTVIGEPAHASTPWLGKNAISLAVQQLTTLPSINIERDSFINFFSKYFSATTDGSLLGIKCHDDLSGSLTCNAGVAELNPQAWSLECDIRYPVTFRSENIINVLEEVAAANECSFKVSSDSSPLIRDPSDPLVITLMDIYRQLTGEAEAKPIAIGGGTYARDVKNCIAFGPVFPGEECICHQTGEFARRDTLKKAMNIYAEAFFRLSKEDSLNPTAL</sequence>
<comment type="caution">
    <text evidence="10">The sequence shown here is derived from an EMBL/GenBank/DDBJ whole genome shotgun (WGS) entry which is preliminary data.</text>
</comment>
<evidence type="ECO:0000256" key="1">
    <source>
        <dbReference type="ARBA" id="ARBA00001947"/>
    </source>
</evidence>
<evidence type="ECO:0000256" key="5">
    <source>
        <dbReference type="ARBA" id="ARBA00022801"/>
    </source>
</evidence>
<feature type="domain" description="Peptidase M20 dimerisation" evidence="9">
    <location>
        <begin position="224"/>
        <end position="269"/>
    </location>
</feature>
<evidence type="ECO:0000256" key="3">
    <source>
        <dbReference type="ARBA" id="ARBA00022670"/>
    </source>
</evidence>
<dbReference type="PANTHER" id="PTHR43808:SF31">
    <property type="entry name" value="N-ACETYL-L-CITRULLINE DEACETYLASE"/>
    <property type="match status" value="1"/>
</dbReference>
<evidence type="ECO:0000256" key="7">
    <source>
        <dbReference type="ARBA" id="ARBA00022997"/>
    </source>
</evidence>
<keyword evidence="6" id="KW-0862">Zinc</keyword>
<protein>
    <recommendedName>
        <fullName evidence="9">Peptidase M20 dimerisation domain-containing protein</fullName>
    </recommendedName>
</protein>
<evidence type="ECO:0000256" key="4">
    <source>
        <dbReference type="ARBA" id="ARBA00022723"/>
    </source>
</evidence>
<dbReference type="GO" id="GO:0008237">
    <property type="term" value="F:metallopeptidase activity"/>
    <property type="evidence" value="ECO:0007669"/>
    <property type="project" value="UniProtKB-KW"/>
</dbReference>
<gene>
    <name evidence="10" type="ORF">B7R76_02820</name>
</gene>
<dbReference type="GO" id="GO:0006508">
    <property type="term" value="P:proteolysis"/>
    <property type="evidence" value="ECO:0007669"/>
    <property type="project" value="UniProtKB-KW"/>
</dbReference>
<dbReference type="RefSeq" id="WP_012993273.1">
    <property type="nucleotide sequence ID" value="NZ_NBZD01000001.1"/>
</dbReference>
<evidence type="ECO:0000256" key="2">
    <source>
        <dbReference type="ARBA" id="ARBA00006247"/>
    </source>
</evidence>
<dbReference type="Proteomes" id="UP000236394">
    <property type="component" value="Unassembled WGS sequence"/>
</dbReference>
<comment type="similarity">
    <text evidence="2">Belongs to the peptidase M20A family.</text>
</comment>
<dbReference type="Pfam" id="PF01546">
    <property type="entry name" value="Peptidase_M20"/>
    <property type="match status" value="1"/>
</dbReference>
<evidence type="ECO:0000313" key="10">
    <source>
        <dbReference type="EMBL" id="PNH19824.1"/>
    </source>
</evidence>
<keyword evidence="3" id="KW-0645">Protease</keyword>
<dbReference type="Pfam" id="PF07687">
    <property type="entry name" value="M20_dimer"/>
    <property type="match status" value="1"/>
</dbReference>
<evidence type="ECO:0000259" key="9">
    <source>
        <dbReference type="Pfam" id="PF07687"/>
    </source>
</evidence>